<dbReference type="EMBL" id="CP063304">
    <property type="protein sequence ID" value="QOV19633.1"/>
    <property type="molecule type" value="Genomic_DNA"/>
</dbReference>
<dbReference type="RefSeq" id="WP_193735953.1">
    <property type="nucleotide sequence ID" value="NZ_CP063304.1"/>
</dbReference>
<evidence type="ECO:0000256" key="4">
    <source>
        <dbReference type="ARBA" id="ARBA00022692"/>
    </source>
</evidence>
<dbReference type="PANTHER" id="PTHR43663:SF1">
    <property type="entry name" value="CHROMATE TRANSPORTER"/>
    <property type="match status" value="1"/>
</dbReference>
<reference evidence="8 9" key="1">
    <citation type="submission" date="2020-10" db="EMBL/GenBank/DDBJ databases">
        <title>Blautia liquoris sp.nov., isolated from the mud in a fermentation cellar used for the production of Chinese strong-flavoured liquor.</title>
        <authorList>
            <person name="Lu L."/>
        </authorList>
    </citation>
    <scope>NUCLEOTIDE SEQUENCE [LARGE SCALE GENOMIC DNA]</scope>
    <source>
        <strain evidence="8 9">LZLJ-3</strain>
    </source>
</reference>
<protein>
    <submittedName>
        <fullName evidence="8">Chromate transporter</fullName>
    </submittedName>
</protein>
<gene>
    <name evidence="8" type="ORF">INP51_01245</name>
</gene>
<dbReference type="InterPro" id="IPR003370">
    <property type="entry name" value="Chromate_transpt"/>
</dbReference>
<dbReference type="PANTHER" id="PTHR43663">
    <property type="entry name" value="CHROMATE TRANSPORT PROTEIN-RELATED"/>
    <property type="match status" value="1"/>
</dbReference>
<evidence type="ECO:0000313" key="8">
    <source>
        <dbReference type="EMBL" id="QOV19633.1"/>
    </source>
</evidence>
<dbReference type="GO" id="GO:0015109">
    <property type="term" value="F:chromate transmembrane transporter activity"/>
    <property type="evidence" value="ECO:0007669"/>
    <property type="project" value="InterPro"/>
</dbReference>
<keyword evidence="9" id="KW-1185">Reference proteome</keyword>
<keyword evidence="4 7" id="KW-0812">Transmembrane</keyword>
<evidence type="ECO:0000256" key="5">
    <source>
        <dbReference type="ARBA" id="ARBA00022989"/>
    </source>
</evidence>
<accession>A0A7M2RH25</accession>
<dbReference type="AlphaFoldDB" id="A0A7M2RH25"/>
<evidence type="ECO:0000256" key="1">
    <source>
        <dbReference type="ARBA" id="ARBA00004651"/>
    </source>
</evidence>
<dbReference type="InterPro" id="IPR052518">
    <property type="entry name" value="CHR_Transporter"/>
</dbReference>
<feature type="transmembrane region" description="Helical" evidence="7">
    <location>
        <begin position="116"/>
        <end position="134"/>
    </location>
</feature>
<comment type="similarity">
    <text evidence="2">Belongs to the chromate ion transporter (CHR) (TC 2.A.51) family.</text>
</comment>
<evidence type="ECO:0000313" key="9">
    <source>
        <dbReference type="Proteomes" id="UP000593601"/>
    </source>
</evidence>
<keyword evidence="5 7" id="KW-1133">Transmembrane helix</keyword>
<evidence type="ECO:0000256" key="2">
    <source>
        <dbReference type="ARBA" id="ARBA00005262"/>
    </source>
</evidence>
<dbReference type="GO" id="GO:0005886">
    <property type="term" value="C:plasma membrane"/>
    <property type="evidence" value="ECO:0007669"/>
    <property type="project" value="UniProtKB-SubCell"/>
</dbReference>
<comment type="subcellular location">
    <subcellularLocation>
        <location evidence="1">Cell membrane</location>
        <topology evidence="1">Multi-pass membrane protein</topology>
    </subcellularLocation>
</comment>
<organism evidence="8 9">
    <name type="scientific">Blautia liquoris</name>
    <dbReference type="NCBI Taxonomy" id="2779518"/>
    <lineage>
        <taxon>Bacteria</taxon>
        <taxon>Bacillati</taxon>
        <taxon>Bacillota</taxon>
        <taxon>Clostridia</taxon>
        <taxon>Lachnospirales</taxon>
        <taxon>Lachnospiraceae</taxon>
        <taxon>Blautia</taxon>
    </lineage>
</organism>
<sequence>MLILELFLRFFKLGFMSFGGGYAIVPLLYEEVSGIWDVTKTQFANLIGLFELTPGSVTVNAAGYVGYQIGKIPGAVLSTIGVILPSFILMLIISSLLKRFSENELTNEVIRGVRPAAMGIMCSSLIFFIGTSIMEAGNMPKSISDPLVISIPSLSIAALSFYAVHKKNINPIWVTLGAGALGVLLVK</sequence>
<feature type="transmembrane region" description="Helical" evidence="7">
    <location>
        <begin position="146"/>
        <end position="164"/>
    </location>
</feature>
<feature type="transmembrane region" description="Helical" evidence="7">
    <location>
        <begin position="74"/>
        <end position="96"/>
    </location>
</feature>
<keyword evidence="6 7" id="KW-0472">Membrane</keyword>
<dbReference type="KEGG" id="bliq:INP51_01245"/>
<name>A0A7M2RH25_9FIRM</name>
<keyword evidence="3" id="KW-1003">Cell membrane</keyword>
<dbReference type="Pfam" id="PF02417">
    <property type="entry name" value="Chromate_transp"/>
    <property type="match status" value="1"/>
</dbReference>
<evidence type="ECO:0000256" key="6">
    <source>
        <dbReference type="ARBA" id="ARBA00023136"/>
    </source>
</evidence>
<evidence type="ECO:0000256" key="7">
    <source>
        <dbReference type="SAM" id="Phobius"/>
    </source>
</evidence>
<proteinExistence type="inferred from homology"/>
<dbReference type="Proteomes" id="UP000593601">
    <property type="component" value="Chromosome"/>
</dbReference>
<evidence type="ECO:0000256" key="3">
    <source>
        <dbReference type="ARBA" id="ARBA00022475"/>
    </source>
</evidence>
<feature type="transmembrane region" description="Helical" evidence="7">
    <location>
        <begin position="7"/>
        <end position="29"/>
    </location>
</feature>
<feature type="transmembrane region" description="Helical" evidence="7">
    <location>
        <begin position="170"/>
        <end position="186"/>
    </location>
</feature>